<protein>
    <submittedName>
        <fullName evidence="1">Uncharacterized protein</fullName>
    </submittedName>
</protein>
<reference evidence="1 2" key="1">
    <citation type="submission" date="2020-05" db="EMBL/GenBank/DDBJ databases">
        <title>Identification and distribution of gene clusters putatively required for synthesis of sphingolipid metabolism inhibitors in phylogenetically diverse species of the filamentous fungus Fusarium.</title>
        <authorList>
            <person name="Kim H.-S."/>
            <person name="Busman M."/>
            <person name="Brown D.W."/>
            <person name="Divon H."/>
            <person name="Uhlig S."/>
            <person name="Proctor R.H."/>
        </authorList>
    </citation>
    <scope>NUCLEOTIDE SEQUENCE [LARGE SCALE GENOMIC DNA]</scope>
    <source>
        <strain evidence="1 2">NRRL 20693</strain>
    </source>
</reference>
<dbReference type="Proteomes" id="UP000567885">
    <property type="component" value="Unassembled WGS sequence"/>
</dbReference>
<sequence>MDGFSIPAMTTITDVVKLIRGRSARSKYIHDLVMNIKAEQEEIGTLTLLSQTLEEFVGIKNMDIAMTVFNLYRFGANEQQLAGNSITSLWSFRQFIHSNAWNVMRYYTETLLDWKRLQEFLELADNICHLSTVFAAMPQPYEFWPKLLSNIETATIHSVTYQDEAANRASRYYLRKVRFRLWLAVCRNPPGSKPTDLDGDEINKDYFAKVQGELWRQELQNRSTQMLLQHWKQRVPRNEAAQILLMQWAIKNVCTDVAAFCRLVRIQRLILTADDIGIQSHKHMAKLGALLGWSELEILGNQGLADCLPSAEDNYKMQFLFQLSTACTQVKRFWNNFEGKDNVTWYDGWIEKYPVSGSIEHVALDIDYSALEVDEEEVDDIQSAVMQTTVVES</sequence>
<proteinExistence type="predicted"/>
<comment type="caution">
    <text evidence="1">The sequence shown here is derived from an EMBL/GenBank/DDBJ whole genome shotgun (WGS) entry which is preliminary data.</text>
</comment>
<dbReference type="AlphaFoldDB" id="A0A8H5T5X9"/>
<dbReference type="EMBL" id="JAAGWQ010000151">
    <property type="protein sequence ID" value="KAF5663195.1"/>
    <property type="molecule type" value="Genomic_DNA"/>
</dbReference>
<evidence type="ECO:0000313" key="2">
    <source>
        <dbReference type="Proteomes" id="UP000567885"/>
    </source>
</evidence>
<keyword evidence="2" id="KW-1185">Reference proteome</keyword>
<dbReference type="OrthoDB" id="4923501at2759"/>
<accession>A0A8H5T5X9</accession>
<evidence type="ECO:0000313" key="1">
    <source>
        <dbReference type="EMBL" id="KAF5663195.1"/>
    </source>
</evidence>
<name>A0A8H5T5X9_FUSHE</name>
<organism evidence="1 2">
    <name type="scientific">Fusarium heterosporum</name>
    <dbReference type="NCBI Taxonomy" id="42747"/>
    <lineage>
        <taxon>Eukaryota</taxon>
        <taxon>Fungi</taxon>
        <taxon>Dikarya</taxon>
        <taxon>Ascomycota</taxon>
        <taxon>Pezizomycotina</taxon>
        <taxon>Sordariomycetes</taxon>
        <taxon>Hypocreomycetidae</taxon>
        <taxon>Hypocreales</taxon>
        <taxon>Nectriaceae</taxon>
        <taxon>Fusarium</taxon>
        <taxon>Fusarium heterosporum species complex</taxon>
    </lineage>
</organism>
<gene>
    <name evidence="1" type="ORF">FHETE_7575</name>
</gene>